<dbReference type="EMBL" id="BLKM01000133">
    <property type="protein sequence ID" value="GFG29343.1"/>
    <property type="molecule type" value="Genomic_DNA"/>
</dbReference>
<keyword evidence="6 8" id="KW-0446">Lipid-binding</keyword>
<reference evidence="13" key="1">
    <citation type="submission" date="2020-01" db="EMBL/GenBank/DDBJ databases">
        <title>Draft genome sequence of the Termite Coptotermes fromosanus.</title>
        <authorList>
            <person name="Itakura S."/>
            <person name="Yosikawa Y."/>
            <person name="Umezawa K."/>
        </authorList>
    </citation>
    <scope>NUCLEOTIDE SEQUENCE [LARGE SCALE GENOMIC DNA]</scope>
</reference>
<keyword evidence="13" id="KW-1185">Reference proteome</keyword>
<evidence type="ECO:0000256" key="8">
    <source>
        <dbReference type="RuleBase" id="RU366063"/>
    </source>
</evidence>
<evidence type="ECO:0000256" key="5">
    <source>
        <dbReference type="ARBA" id="ARBA00022946"/>
    </source>
</evidence>
<dbReference type="OrthoDB" id="619536at2759"/>
<feature type="domain" description="Ubiquinone biosynthesis protein COQ9 HTH" evidence="11">
    <location>
        <begin position="71"/>
        <end position="101"/>
    </location>
</feature>
<evidence type="ECO:0000259" key="11">
    <source>
        <dbReference type="Pfam" id="PF21392"/>
    </source>
</evidence>
<proteinExistence type="inferred from homology"/>
<comment type="caution">
    <text evidence="12">The sequence shown here is derived from an EMBL/GenBank/DDBJ whole genome shotgun (WGS) entry which is preliminary data.</text>
</comment>
<dbReference type="GO" id="GO:0008289">
    <property type="term" value="F:lipid binding"/>
    <property type="evidence" value="ECO:0007669"/>
    <property type="project" value="UniProtKB-UniRule"/>
</dbReference>
<comment type="similarity">
    <text evidence="3 8">Belongs to the COQ9 family.</text>
</comment>
<feature type="region of interest" description="Disordered" evidence="9">
    <location>
        <begin position="51"/>
        <end position="72"/>
    </location>
</feature>
<dbReference type="GO" id="GO:0005743">
    <property type="term" value="C:mitochondrial inner membrane"/>
    <property type="evidence" value="ECO:0007669"/>
    <property type="project" value="TreeGrafter"/>
</dbReference>
<gene>
    <name evidence="12" type="ORF">Cfor_10208</name>
</gene>
<keyword evidence="4 8" id="KW-0831">Ubiquinone biosynthesis</keyword>
<dbReference type="NCBIfam" id="TIGR02396">
    <property type="entry name" value="diverge_rpsU"/>
    <property type="match status" value="1"/>
</dbReference>
<evidence type="ECO:0000256" key="3">
    <source>
        <dbReference type="ARBA" id="ARBA00010766"/>
    </source>
</evidence>
<dbReference type="InterPro" id="IPR012762">
    <property type="entry name" value="Ubiq_biosynth_COQ9"/>
</dbReference>
<evidence type="ECO:0000259" key="10">
    <source>
        <dbReference type="Pfam" id="PF08511"/>
    </source>
</evidence>
<evidence type="ECO:0000256" key="6">
    <source>
        <dbReference type="ARBA" id="ARBA00023121"/>
    </source>
</evidence>
<dbReference type="Proteomes" id="UP000502823">
    <property type="component" value="Unassembled WGS sequence"/>
</dbReference>
<dbReference type="InterPro" id="IPR048674">
    <property type="entry name" value="COQ9_HTH"/>
</dbReference>
<feature type="domain" description="COQ9 C-terminal" evidence="10">
    <location>
        <begin position="188"/>
        <end position="258"/>
    </location>
</feature>
<protein>
    <recommendedName>
        <fullName evidence="8">Ubiquinone biosynthesis protein</fullName>
    </recommendedName>
</protein>
<evidence type="ECO:0000256" key="2">
    <source>
        <dbReference type="ARBA" id="ARBA00004749"/>
    </source>
</evidence>
<accession>A0A6L2PAB5</accession>
<dbReference type="PANTHER" id="PTHR21427:SF19">
    <property type="entry name" value="UBIQUINONE BIOSYNTHESIS PROTEIN COQ9, MITOCHONDRIAL"/>
    <property type="match status" value="1"/>
</dbReference>
<evidence type="ECO:0000256" key="7">
    <source>
        <dbReference type="ARBA" id="ARBA00023128"/>
    </source>
</evidence>
<dbReference type="Gene3D" id="1.10.357.10">
    <property type="entry name" value="Tetracycline Repressor, domain 2"/>
    <property type="match status" value="1"/>
</dbReference>
<evidence type="ECO:0000313" key="12">
    <source>
        <dbReference type="EMBL" id="GFG29343.1"/>
    </source>
</evidence>
<dbReference type="AlphaFoldDB" id="A0A6L2PAB5"/>
<evidence type="ECO:0000313" key="13">
    <source>
        <dbReference type="Proteomes" id="UP000502823"/>
    </source>
</evidence>
<evidence type="ECO:0000256" key="1">
    <source>
        <dbReference type="ARBA" id="ARBA00004173"/>
    </source>
</evidence>
<dbReference type="UniPathway" id="UPA00232"/>
<evidence type="ECO:0000256" key="4">
    <source>
        <dbReference type="ARBA" id="ARBA00022688"/>
    </source>
</evidence>
<dbReference type="FunCoup" id="A0A6L2PAB5">
    <property type="interactions" value="1151"/>
</dbReference>
<keyword evidence="7 8" id="KW-0496">Mitochondrion</keyword>
<organism evidence="12 13">
    <name type="scientific">Coptotermes formosanus</name>
    <name type="common">Formosan subterranean termite</name>
    <dbReference type="NCBI Taxonomy" id="36987"/>
    <lineage>
        <taxon>Eukaryota</taxon>
        <taxon>Metazoa</taxon>
        <taxon>Ecdysozoa</taxon>
        <taxon>Arthropoda</taxon>
        <taxon>Hexapoda</taxon>
        <taxon>Insecta</taxon>
        <taxon>Pterygota</taxon>
        <taxon>Neoptera</taxon>
        <taxon>Polyneoptera</taxon>
        <taxon>Dictyoptera</taxon>
        <taxon>Blattodea</taxon>
        <taxon>Blattoidea</taxon>
        <taxon>Termitoidae</taxon>
        <taxon>Rhinotermitidae</taxon>
        <taxon>Coptotermes</taxon>
    </lineage>
</organism>
<dbReference type="InterPro" id="IPR013718">
    <property type="entry name" value="COQ9_C"/>
</dbReference>
<name>A0A6L2PAB5_COPFO</name>
<evidence type="ECO:0000256" key="9">
    <source>
        <dbReference type="SAM" id="MobiDB-lite"/>
    </source>
</evidence>
<dbReference type="Pfam" id="PF21392">
    <property type="entry name" value="COQ9_N"/>
    <property type="match status" value="1"/>
</dbReference>
<dbReference type="FunFam" id="1.10.357.10:FF:000004">
    <property type="entry name" value="Ubiquinone biosynthesis protein COQ9, mitochondrial"/>
    <property type="match status" value="1"/>
</dbReference>
<dbReference type="Pfam" id="PF08511">
    <property type="entry name" value="COQ9"/>
    <property type="match status" value="1"/>
</dbReference>
<sequence>MQGSSALPTGSADTILTCYFINFTNCVPSYYYKVSCLGYRLRGLWINRRHSSDTTQDGSSSSREEDGTKQEDKIKNEILRASLPFVHKHGWTKNAISEGAQAVGYPGTAHGLFPQGGADLIQYFYVTCNQELAEALKNETKAAAADPSKCKQPAVFIHDAVQKRLCMIIPYISKWPQALAIMTLPPNVPAALANVLTLVDDICYYAGDRSVDFSWYSRRVALAGIYKMTELYMIQDKSANFEETWHFLGRRIEDASQLHNYLHQSGEVSQVAKEGVTAAFITVC</sequence>
<comment type="subcellular location">
    <subcellularLocation>
        <location evidence="1 8">Mitochondrion</location>
    </subcellularLocation>
</comment>
<keyword evidence="5" id="KW-0809">Transit peptide</keyword>
<feature type="compositionally biased region" description="Basic and acidic residues" evidence="9">
    <location>
        <begin position="62"/>
        <end position="72"/>
    </location>
</feature>
<dbReference type="GO" id="GO:0006744">
    <property type="term" value="P:ubiquinone biosynthetic process"/>
    <property type="evidence" value="ECO:0007669"/>
    <property type="project" value="UniProtKB-UniRule"/>
</dbReference>
<dbReference type="PANTHER" id="PTHR21427">
    <property type="entry name" value="UBIQUINONE BIOSYNTHESIS PROTEIN COQ9, MITOCHONDRIAL"/>
    <property type="match status" value="1"/>
</dbReference>
<comment type="function">
    <text evidence="8">Membrane-associated protein that warps the membrane surface to access and bind aromatic isoprenes with high specificity, including ubiquinone (CoQ) isoprene intermediates and presents them directly to Coq7, therefore facilitating the Coq7-mediated hydroxylase step. Participates in the biosynthesis of coenzyme Q, also named ubiquinone, an essential lipid-soluble electron transporter for aerobic cellular respiration.</text>
</comment>
<comment type="pathway">
    <text evidence="2 8">Cofactor biosynthesis; ubiquinone biosynthesis.</text>
</comment>
<dbReference type="InParanoid" id="A0A6L2PAB5"/>